<dbReference type="InterPro" id="IPR015943">
    <property type="entry name" value="WD40/YVTN_repeat-like_dom_sf"/>
</dbReference>
<reference evidence="9" key="1">
    <citation type="journal article" date="2013" name="Genome Announc.">
        <title>Genome sequence of the food spoilage yeast Zygosaccharomyces bailii CLIB 213(T).</title>
        <authorList>
            <person name="Galeote V."/>
            <person name="Bigey F."/>
            <person name="Devillers H."/>
            <person name="Neuveglise C."/>
            <person name="Dequin S."/>
        </authorList>
    </citation>
    <scope>NUCLEOTIDE SEQUENCE [LARGE SCALE GENOMIC DNA]</scope>
    <source>
        <strain evidence="9">CLIB 213 / ATCC 58445 / CBS 680 / CCRC 21525 / NBRC 1098 / NCYC 1416 / NRRL Y-2227</strain>
    </source>
</reference>
<keyword evidence="2" id="KW-0812">Transmembrane</keyword>
<dbReference type="GO" id="GO:0006895">
    <property type="term" value="P:Golgi to endosome transport"/>
    <property type="evidence" value="ECO:0007669"/>
    <property type="project" value="TreeGrafter"/>
</dbReference>
<proteinExistence type="predicted"/>
<dbReference type="InterPro" id="IPR050310">
    <property type="entry name" value="VPS10-sortilin"/>
</dbReference>
<dbReference type="InterPro" id="IPR031778">
    <property type="entry name" value="Sortilin_N"/>
</dbReference>
<evidence type="ECO:0000256" key="2">
    <source>
        <dbReference type="ARBA" id="ARBA00022692"/>
    </source>
</evidence>
<organism evidence="8 9">
    <name type="scientific">Zygosaccharomyces bailii (strain CLIB 213 / ATCC 58445 / CBS 680 / BCRC 21525 / NBRC 1098 / NCYC 1416 / NRRL Y-2227)</name>
    <dbReference type="NCBI Taxonomy" id="1333698"/>
    <lineage>
        <taxon>Eukaryota</taxon>
        <taxon>Fungi</taxon>
        <taxon>Dikarya</taxon>
        <taxon>Ascomycota</taxon>
        <taxon>Saccharomycotina</taxon>
        <taxon>Saccharomycetes</taxon>
        <taxon>Saccharomycetales</taxon>
        <taxon>Saccharomycetaceae</taxon>
        <taxon>Zygosaccharomyces</taxon>
    </lineage>
</organism>
<protein>
    <submittedName>
        <fullName evidence="8">ZYBA0S21-00232g1_1</fullName>
    </submittedName>
</protein>
<dbReference type="Gene3D" id="2.120.10.10">
    <property type="match status" value="1"/>
</dbReference>
<keyword evidence="5" id="KW-0325">Glycoprotein</keyword>
<dbReference type="GO" id="GO:0006623">
    <property type="term" value="P:protein targeting to vacuole"/>
    <property type="evidence" value="ECO:0007669"/>
    <property type="project" value="TreeGrafter"/>
</dbReference>
<dbReference type="GO" id="GO:0016020">
    <property type="term" value="C:membrane"/>
    <property type="evidence" value="ECO:0007669"/>
    <property type="project" value="UniProtKB-SubCell"/>
</dbReference>
<evidence type="ECO:0000313" key="8">
    <source>
        <dbReference type="EMBL" id="CDF92069.1"/>
    </source>
</evidence>
<evidence type="ECO:0000256" key="3">
    <source>
        <dbReference type="ARBA" id="ARBA00022737"/>
    </source>
</evidence>
<dbReference type="SUPFAM" id="SSF110296">
    <property type="entry name" value="Oligoxyloglucan reducing end-specific cellobiohydrolase"/>
    <property type="match status" value="1"/>
</dbReference>
<dbReference type="PANTHER" id="PTHR12106:SF27">
    <property type="entry name" value="SORTILIN-RELATED RECEPTOR"/>
    <property type="match status" value="1"/>
</dbReference>
<dbReference type="GO" id="GO:0006896">
    <property type="term" value="P:Golgi to vacuole transport"/>
    <property type="evidence" value="ECO:0007669"/>
    <property type="project" value="TreeGrafter"/>
</dbReference>
<dbReference type="OrthoDB" id="4066654at2759"/>
<dbReference type="GO" id="GO:0005794">
    <property type="term" value="C:Golgi apparatus"/>
    <property type="evidence" value="ECO:0007669"/>
    <property type="project" value="TreeGrafter"/>
</dbReference>
<dbReference type="Proteomes" id="UP000019375">
    <property type="component" value="Unassembled WGS sequence"/>
</dbReference>
<dbReference type="InterPro" id="IPR006581">
    <property type="entry name" value="VPS10"/>
</dbReference>
<dbReference type="Gene3D" id="2.130.10.10">
    <property type="entry name" value="YVTN repeat-like/Quinoprotein amine dehydrogenase"/>
    <property type="match status" value="1"/>
</dbReference>
<dbReference type="SMART" id="SM00602">
    <property type="entry name" value="VPS10"/>
    <property type="match status" value="1"/>
</dbReference>
<dbReference type="Pfam" id="PF15902">
    <property type="entry name" value="Sortilin-Vps10"/>
    <property type="match status" value="1"/>
</dbReference>
<name>A0A8J2XEU8_ZYGB2</name>
<dbReference type="GO" id="GO:0005829">
    <property type="term" value="C:cytosol"/>
    <property type="evidence" value="ECO:0007669"/>
    <property type="project" value="GOC"/>
</dbReference>
<dbReference type="EMBL" id="HG316474">
    <property type="protein sequence ID" value="CDF92069.1"/>
    <property type="molecule type" value="Genomic_DNA"/>
</dbReference>
<keyword evidence="4" id="KW-0472">Membrane</keyword>
<keyword evidence="3" id="KW-0677">Repeat</keyword>
<keyword evidence="9" id="KW-1185">Reference proteome</keyword>
<evidence type="ECO:0000256" key="4">
    <source>
        <dbReference type="ARBA" id="ARBA00023136"/>
    </source>
</evidence>
<evidence type="ECO:0000256" key="1">
    <source>
        <dbReference type="ARBA" id="ARBA00004370"/>
    </source>
</evidence>
<accession>A0A8J2XEU8</accession>
<dbReference type="SUPFAM" id="SSF50939">
    <property type="entry name" value="Sialidases"/>
    <property type="match status" value="1"/>
</dbReference>
<evidence type="ECO:0000256" key="6">
    <source>
        <dbReference type="SAM" id="SignalP"/>
    </source>
</evidence>
<dbReference type="AlphaFoldDB" id="A0A8J2XEU8"/>
<sequence>MLLGLFLWLCEVALTLTKAKEFVPQPMDSNQESFDRSLTHNVFSGKRKDEMPDFKINKTVFWKGSQLHSWDSELTHFQNSQTILLLRRGKVHISFDNGDKWSIVDEIQEHIDSIVIDKFHEERAIAYGQPRSYKHNNDGFNMYLTENRGQTWRKILLNLPDDVWWCSFSTHPFEKNYLLLNCGMRNSRNFREAAYISRDGGRNFSTILPPKEILSSLESSVYCDFAASSKDSNFAKESAYCIYSIAEDMTEENSIEIGLTNMTEGNASTDQRILFYTADMGRTTHAVEKLKDYSVLEMYILPACILITTEDTERSNNEVWISNDGGDFQKAMLPEEFDNFQFIGVTDAKVLGRTLLELQTSLHRDTQSALLTLDALGANLTSYNPFPDDALARAFIQNSKSHNGTLWGDFFFRLDSDNLQISKSKVSFDQGTTWSNLRVVDRLNNYSHLFGCDVRNTDDCSLQIDSDYEIPIYESSIGLVVTGFVGSNKTSGCFWERRRSQTFMSKDGGVTWEVLFDFPIKSLCSSSEDVLVALPSKELENEEESYSVCSHMTISSSEIYISRDRGQTWGNYTLGKSGISSPWTTTFQSSNSRVFFGVSEIDGFHAHDVLYTIDF</sequence>
<evidence type="ECO:0000313" key="9">
    <source>
        <dbReference type="Proteomes" id="UP000019375"/>
    </source>
</evidence>
<dbReference type="PANTHER" id="PTHR12106">
    <property type="entry name" value="SORTILIN RELATED"/>
    <property type="match status" value="1"/>
</dbReference>
<feature type="domain" description="VPS10" evidence="7">
    <location>
        <begin position="80"/>
        <end position="615"/>
    </location>
</feature>
<gene>
    <name evidence="8" type="ORF">BN860_00232g</name>
</gene>
<evidence type="ECO:0000259" key="7">
    <source>
        <dbReference type="SMART" id="SM00602"/>
    </source>
</evidence>
<dbReference type="InterPro" id="IPR036278">
    <property type="entry name" value="Sialidase_sf"/>
</dbReference>
<feature type="signal peptide" evidence="6">
    <location>
        <begin position="1"/>
        <end position="19"/>
    </location>
</feature>
<comment type="subcellular location">
    <subcellularLocation>
        <location evidence="1">Membrane</location>
    </subcellularLocation>
</comment>
<evidence type="ECO:0000256" key="5">
    <source>
        <dbReference type="ARBA" id="ARBA00023180"/>
    </source>
</evidence>
<feature type="chain" id="PRO_5035202937" evidence="6">
    <location>
        <begin position="20"/>
        <end position="615"/>
    </location>
</feature>
<keyword evidence="6" id="KW-0732">Signal</keyword>